<sequence>MELLQQVQTSEDKLDGVISLLENIKKKDFVTIKERVSNSTEEVSGFTDGAKQDASRFGSDMNTLLVDASNREKDFGTKITKLKKENFENNHAIVDRVETEVQRMGEITAQLDLDVKSHMITHETNWNAIFEATENELREYGDRQSHCHAKFLDEAHSLSKALHSTSQNHKSLIEEQRSDFLGFVKERQKELERHCSSLNDLIQFGNVAFRSRKEEVEKFLTEDLACDVPTGQTPQRREFSYPRVLAQTSPHAKILERFKLELQESNDVDNVAVPEPKMGAAM</sequence>
<dbReference type="InterPro" id="IPR025901">
    <property type="entry name" value="Kinesin-assoc_MT-bd_dom"/>
</dbReference>
<dbReference type="EMBL" id="JAVRJZ010000015">
    <property type="protein sequence ID" value="KAK2712585.1"/>
    <property type="molecule type" value="Genomic_DNA"/>
</dbReference>
<protein>
    <recommendedName>
        <fullName evidence="1">Kinesin-associated microtubule-binding domain-containing protein</fullName>
    </recommendedName>
</protein>
<evidence type="ECO:0000313" key="2">
    <source>
        <dbReference type="EMBL" id="KAK2712585.1"/>
    </source>
</evidence>
<proteinExistence type="predicted"/>
<gene>
    <name evidence="2" type="ORF">QYM36_011315</name>
</gene>
<dbReference type="AlphaFoldDB" id="A0AA88HIE5"/>
<evidence type="ECO:0000313" key="3">
    <source>
        <dbReference type="Proteomes" id="UP001187531"/>
    </source>
</evidence>
<organism evidence="2 3">
    <name type="scientific">Artemia franciscana</name>
    <name type="common">Brine shrimp</name>
    <name type="synonym">Artemia sanfranciscana</name>
    <dbReference type="NCBI Taxonomy" id="6661"/>
    <lineage>
        <taxon>Eukaryota</taxon>
        <taxon>Metazoa</taxon>
        <taxon>Ecdysozoa</taxon>
        <taxon>Arthropoda</taxon>
        <taxon>Crustacea</taxon>
        <taxon>Branchiopoda</taxon>
        <taxon>Anostraca</taxon>
        <taxon>Artemiidae</taxon>
        <taxon>Artemia</taxon>
    </lineage>
</organism>
<dbReference type="GO" id="GO:0008017">
    <property type="term" value="F:microtubule binding"/>
    <property type="evidence" value="ECO:0007669"/>
    <property type="project" value="InterPro"/>
</dbReference>
<comment type="caution">
    <text evidence="2">The sequence shown here is derived from an EMBL/GenBank/DDBJ whole genome shotgun (WGS) entry which is preliminary data.</text>
</comment>
<accession>A0AA88HIE5</accession>
<name>A0AA88HIE5_ARTSF</name>
<keyword evidence="3" id="KW-1185">Reference proteome</keyword>
<dbReference type="Proteomes" id="UP001187531">
    <property type="component" value="Unassembled WGS sequence"/>
</dbReference>
<reference evidence="2" key="1">
    <citation type="submission" date="2023-07" db="EMBL/GenBank/DDBJ databases">
        <title>Chromosome-level genome assembly of Artemia franciscana.</title>
        <authorList>
            <person name="Jo E."/>
        </authorList>
    </citation>
    <scope>NUCLEOTIDE SEQUENCE</scope>
    <source>
        <tissue evidence="2">Whole body</tissue>
    </source>
</reference>
<feature type="domain" description="Kinesin-associated microtubule-binding" evidence="1">
    <location>
        <begin position="223"/>
        <end position="266"/>
    </location>
</feature>
<evidence type="ECO:0000259" key="1">
    <source>
        <dbReference type="Pfam" id="PF13931"/>
    </source>
</evidence>
<dbReference type="Pfam" id="PF13931">
    <property type="entry name" value="Microtub_bind"/>
    <property type="match status" value="1"/>
</dbReference>